<feature type="compositionally biased region" description="Basic and acidic residues" evidence="1">
    <location>
        <begin position="1"/>
        <end position="30"/>
    </location>
</feature>
<proteinExistence type="predicted"/>
<evidence type="ECO:0000313" key="2">
    <source>
        <dbReference type="EMBL" id="BBG94601.1"/>
    </source>
</evidence>
<dbReference type="AlphaFoldDB" id="A0A4Y1QRY3"/>
<organism evidence="2">
    <name type="scientific">Prunus dulcis</name>
    <name type="common">Almond</name>
    <name type="synonym">Amygdalus dulcis</name>
    <dbReference type="NCBI Taxonomy" id="3755"/>
    <lineage>
        <taxon>Eukaryota</taxon>
        <taxon>Viridiplantae</taxon>
        <taxon>Streptophyta</taxon>
        <taxon>Embryophyta</taxon>
        <taxon>Tracheophyta</taxon>
        <taxon>Spermatophyta</taxon>
        <taxon>Magnoliopsida</taxon>
        <taxon>eudicotyledons</taxon>
        <taxon>Gunneridae</taxon>
        <taxon>Pentapetalae</taxon>
        <taxon>rosids</taxon>
        <taxon>fabids</taxon>
        <taxon>Rosales</taxon>
        <taxon>Rosaceae</taxon>
        <taxon>Amygdaloideae</taxon>
        <taxon>Amygdaleae</taxon>
        <taxon>Prunus</taxon>
    </lineage>
</organism>
<dbReference type="EMBL" id="AP019297">
    <property type="protein sequence ID" value="BBG94601.1"/>
    <property type="molecule type" value="Genomic_DNA"/>
</dbReference>
<feature type="region of interest" description="Disordered" evidence="1">
    <location>
        <begin position="1"/>
        <end position="33"/>
    </location>
</feature>
<evidence type="ECO:0000256" key="1">
    <source>
        <dbReference type="SAM" id="MobiDB-lite"/>
    </source>
</evidence>
<protein>
    <submittedName>
        <fullName evidence="2">Heat stress transcription factor A-8</fullName>
    </submittedName>
</protein>
<name>A0A4Y1QRY3_PRUDU</name>
<sequence length="124" mass="14227">MGLQKIDSDRWKETSSGHRSEKALQQKDNPDGPCENIVENGLWREVENLKTDKVALKQELVKLRQHQEISENNLLLLRNRLCGMEKNQQQMLSFLVMAMQSPGFLVQLLQPKETVGALLNLEIC</sequence>
<accession>A0A4Y1QRY3</accession>
<gene>
    <name evidence="2" type="ORF">Prudu_002931</name>
</gene>
<reference evidence="2" key="1">
    <citation type="journal article" date="2019" name="Science">
        <title>Mutation of a bHLH transcription factor allowed almond domestication.</title>
        <authorList>
            <person name="Sanchez-Perez R."/>
            <person name="Pavan S."/>
            <person name="Mazzeo R."/>
            <person name="Moldovan C."/>
            <person name="Aiese Cigliano R."/>
            <person name="Del Cueto J."/>
            <person name="Ricciardi F."/>
            <person name="Lotti C."/>
            <person name="Ricciardi L."/>
            <person name="Dicenta F."/>
            <person name="Lopez-Marques R.L."/>
            <person name="Lindberg Moller B."/>
        </authorList>
    </citation>
    <scope>NUCLEOTIDE SEQUENCE</scope>
</reference>